<dbReference type="RefSeq" id="WP_035482271.1">
    <property type="nucleotide sequence ID" value="NZ_CADFGL010000010.1"/>
</dbReference>
<proteinExistence type="predicted"/>
<dbReference type="Proteomes" id="UP000494249">
    <property type="component" value="Unassembled WGS sequence"/>
</dbReference>
<dbReference type="EMBL" id="CADIKB010000028">
    <property type="protein sequence ID" value="CAB3720260.1"/>
    <property type="molecule type" value="Genomic_DNA"/>
</dbReference>
<reference evidence="1 2" key="1">
    <citation type="submission" date="2020-04" db="EMBL/GenBank/DDBJ databases">
        <authorList>
            <person name="De Canck E."/>
        </authorList>
    </citation>
    <scope>NUCLEOTIDE SEQUENCE [LARGE SCALE GENOMIC DNA]</scope>
    <source>
        <strain evidence="1 2">LMG 22037</strain>
    </source>
</reference>
<evidence type="ECO:0000313" key="2">
    <source>
        <dbReference type="Proteomes" id="UP000494249"/>
    </source>
</evidence>
<protein>
    <submittedName>
        <fullName evidence="1">Uncharacterized protein</fullName>
    </submittedName>
</protein>
<organism evidence="1 2">
    <name type="scientific">Paraburkholderia phenoliruptrix</name>
    <dbReference type="NCBI Taxonomy" id="252970"/>
    <lineage>
        <taxon>Bacteria</taxon>
        <taxon>Pseudomonadati</taxon>
        <taxon>Pseudomonadota</taxon>
        <taxon>Betaproteobacteria</taxon>
        <taxon>Burkholderiales</taxon>
        <taxon>Burkholderiaceae</taxon>
        <taxon>Paraburkholderia</taxon>
    </lineage>
</organism>
<accession>A0A6J5BXF9</accession>
<evidence type="ECO:0000313" key="1">
    <source>
        <dbReference type="EMBL" id="CAB3720260.1"/>
    </source>
</evidence>
<gene>
    <name evidence="1" type="ORF">LMG22037_04704</name>
</gene>
<sequence length="70" mass="7384">MSIWSAIESEFNSIIADARSVPEKLAALVDLHGKAQGLAGIETAVTTIIEDTTKATEEKVTAIMQAVGKL</sequence>
<dbReference type="AlphaFoldDB" id="A0A6J5BXF9"/>
<name>A0A6J5BXF9_9BURK</name>